<keyword evidence="1" id="KW-1133">Transmembrane helix</keyword>
<gene>
    <name evidence="3" type="ORF">AB3G32_01595</name>
</gene>
<proteinExistence type="predicted"/>
<evidence type="ECO:0000313" key="3">
    <source>
        <dbReference type="EMBL" id="XDV02365.1"/>
    </source>
</evidence>
<dbReference type="InterPro" id="IPR001173">
    <property type="entry name" value="Glyco_trans_2-like"/>
</dbReference>
<dbReference type="SUPFAM" id="SSF53448">
    <property type="entry name" value="Nucleotide-diphospho-sugar transferases"/>
    <property type="match status" value="1"/>
</dbReference>
<dbReference type="GO" id="GO:0016758">
    <property type="term" value="F:hexosyltransferase activity"/>
    <property type="evidence" value="ECO:0007669"/>
    <property type="project" value="UniProtKB-ARBA"/>
</dbReference>
<keyword evidence="1" id="KW-0812">Transmembrane</keyword>
<organism evidence="3">
    <name type="scientific">Flavobacterium sp. WC2429</name>
    <dbReference type="NCBI Taxonomy" id="3234140"/>
    <lineage>
        <taxon>Bacteria</taxon>
        <taxon>Pseudomonadati</taxon>
        <taxon>Bacteroidota</taxon>
        <taxon>Flavobacteriia</taxon>
        <taxon>Flavobacteriales</taxon>
        <taxon>Flavobacteriaceae</taxon>
        <taxon>Flavobacterium</taxon>
    </lineage>
</organism>
<dbReference type="EMBL" id="CP165627">
    <property type="protein sequence ID" value="XDV02365.1"/>
    <property type="molecule type" value="Genomic_DNA"/>
</dbReference>
<feature type="transmembrane region" description="Helical" evidence="1">
    <location>
        <begin position="232"/>
        <end position="250"/>
    </location>
</feature>
<evidence type="ECO:0000256" key="1">
    <source>
        <dbReference type="SAM" id="Phobius"/>
    </source>
</evidence>
<dbReference type="PANTHER" id="PTHR22916:SF3">
    <property type="entry name" value="UDP-GLCNAC:BETAGAL BETA-1,3-N-ACETYLGLUCOSAMINYLTRANSFERASE-LIKE PROTEIN 1"/>
    <property type="match status" value="1"/>
</dbReference>
<dbReference type="RefSeq" id="WP_369765651.1">
    <property type="nucleotide sequence ID" value="NZ_CP165627.1"/>
</dbReference>
<dbReference type="Pfam" id="PF00535">
    <property type="entry name" value="Glycos_transf_2"/>
    <property type="match status" value="1"/>
</dbReference>
<protein>
    <submittedName>
        <fullName evidence="3">Glycosyltransferase family 2 protein</fullName>
    </submittedName>
</protein>
<reference evidence="3" key="1">
    <citation type="submission" date="2024-07" db="EMBL/GenBank/DDBJ databases">
        <authorList>
            <person name="Biller S.J."/>
        </authorList>
    </citation>
    <scope>NUCLEOTIDE SEQUENCE</scope>
    <source>
        <strain evidence="3">WC2429</strain>
    </source>
</reference>
<evidence type="ECO:0000259" key="2">
    <source>
        <dbReference type="Pfam" id="PF00535"/>
    </source>
</evidence>
<accession>A0AB39WMN7</accession>
<sequence>MVSVIIPMYNASVTIERALESVVFQDYNGLKEIIVINDGSKDNSVEIVEQFIEKNKNANIILISQTNGGVSKARNSGLKIVKGNYIAFLDSDDAWITNKLSDQVKILENNSDIGLLGTGFEGFYFEKKLEGELINVKFKNLIFKNYFQPSTVLMRKNIIDKIGLFDELQKYAEEGNFFFRVSRVFNCCFYNKKLIIYGDGKMGFGESGLSANLKEMEKGELKNLKFAYKNSWINSIIYVVAVSFSILKYIRRVIIVELRKI</sequence>
<name>A0AB39WMN7_9FLAO</name>
<dbReference type="InterPro" id="IPR029044">
    <property type="entry name" value="Nucleotide-diphossugar_trans"/>
</dbReference>
<keyword evidence="1" id="KW-0472">Membrane</keyword>
<dbReference type="Gene3D" id="3.90.550.10">
    <property type="entry name" value="Spore Coat Polysaccharide Biosynthesis Protein SpsA, Chain A"/>
    <property type="match status" value="1"/>
</dbReference>
<feature type="domain" description="Glycosyltransferase 2-like" evidence="2">
    <location>
        <begin position="3"/>
        <end position="123"/>
    </location>
</feature>
<dbReference type="AlphaFoldDB" id="A0AB39WMN7"/>
<dbReference type="CDD" id="cd00761">
    <property type="entry name" value="Glyco_tranf_GTA_type"/>
    <property type="match status" value="1"/>
</dbReference>
<dbReference type="PANTHER" id="PTHR22916">
    <property type="entry name" value="GLYCOSYLTRANSFERASE"/>
    <property type="match status" value="1"/>
</dbReference>